<gene>
    <name evidence="8" type="ORF">DNK34_07940</name>
    <name evidence="7" type="ORF">DNK44_13965</name>
</gene>
<dbReference type="AlphaFoldDB" id="A0A4Q9QZN3"/>
<dbReference type="PANTHER" id="PTHR34982:SF1">
    <property type="entry name" value="FLAGELLAR ASSEMBLY PROTEIN FLIH"/>
    <property type="match status" value="1"/>
</dbReference>
<dbReference type="Proteomes" id="UP000293172">
    <property type="component" value="Unassembled WGS sequence"/>
</dbReference>
<evidence type="ECO:0000256" key="1">
    <source>
        <dbReference type="ARBA" id="ARBA00004496"/>
    </source>
</evidence>
<protein>
    <recommendedName>
        <fullName evidence="6">Type 3 secretion system stator protein</fullName>
    </recommendedName>
</protein>
<dbReference type="EMBL" id="QJUL01000018">
    <property type="protein sequence ID" value="TBU91575.1"/>
    <property type="molecule type" value="Genomic_DNA"/>
</dbReference>
<accession>A0A4Q9QZN3</accession>
<organism evidence="7 10">
    <name type="scientific">Phytopseudomonas dryadis</name>
    <dbReference type="NCBI Taxonomy" id="2487520"/>
    <lineage>
        <taxon>Bacteria</taxon>
        <taxon>Pseudomonadati</taxon>
        <taxon>Pseudomonadota</taxon>
        <taxon>Gammaproteobacteria</taxon>
        <taxon>Pseudomonadales</taxon>
        <taxon>Pseudomonadaceae</taxon>
        <taxon>Phytopseudomonas</taxon>
    </lineage>
</organism>
<dbReference type="EMBL" id="QJUM01000007">
    <property type="protein sequence ID" value="TBV07629.1"/>
    <property type="molecule type" value="Genomic_DNA"/>
</dbReference>
<dbReference type="InterPro" id="IPR010586">
    <property type="entry name" value="T3SS_stator_protein"/>
</dbReference>
<evidence type="ECO:0000256" key="2">
    <source>
        <dbReference type="ARBA" id="ARBA00022448"/>
    </source>
</evidence>
<dbReference type="InterPro" id="IPR051472">
    <property type="entry name" value="T3SS_Stator/FliH"/>
</dbReference>
<dbReference type="GO" id="GO:0005829">
    <property type="term" value="C:cytosol"/>
    <property type="evidence" value="ECO:0007669"/>
    <property type="project" value="TreeGrafter"/>
</dbReference>
<dbReference type="NCBIfam" id="TIGR02499">
    <property type="entry name" value="HrpE_YscL_not"/>
    <property type="match status" value="1"/>
</dbReference>
<keyword evidence="2" id="KW-0813">Transport</keyword>
<dbReference type="OrthoDB" id="6859370at2"/>
<comment type="subcellular location">
    <subcellularLocation>
        <location evidence="1">Cytoplasm</location>
    </subcellularLocation>
</comment>
<dbReference type="InterPro" id="IPR012842">
    <property type="entry name" value="T3SS_SctL/SctL2"/>
</dbReference>
<keyword evidence="3" id="KW-0963">Cytoplasm</keyword>
<evidence type="ECO:0000256" key="6">
    <source>
        <dbReference type="ARBA" id="ARBA00040494"/>
    </source>
</evidence>
<dbReference type="Proteomes" id="UP000291334">
    <property type="component" value="Unassembled WGS sequence"/>
</dbReference>
<evidence type="ECO:0000256" key="4">
    <source>
        <dbReference type="ARBA" id="ARBA00022927"/>
    </source>
</evidence>
<keyword evidence="9" id="KW-1185">Reference proteome</keyword>
<comment type="similarity">
    <text evidence="5">Belongs to the SctL stator family.</text>
</comment>
<name>A0A4Q9QZN3_9GAMM</name>
<evidence type="ECO:0000313" key="8">
    <source>
        <dbReference type="EMBL" id="TBV07629.1"/>
    </source>
</evidence>
<evidence type="ECO:0000313" key="9">
    <source>
        <dbReference type="Proteomes" id="UP000291334"/>
    </source>
</evidence>
<dbReference type="Pfam" id="PF06635">
    <property type="entry name" value="T3SS_SCTL"/>
    <property type="match status" value="1"/>
</dbReference>
<proteinExistence type="inferred from homology"/>
<keyword evidence="4" id="KW-0653">Protein transport</keyword>
<dbReference type="PANTHER" id="PTHR34982">
    <property type="entry name" value="YOP PROTEINS TRANSLOCATION PROTEIN L"/>
    <property type="match status" value="1"/>
</dbReference>
<evidence type="ECO:0000313" key="7">
    <source>
        <dbReference type="EMBL" id="TBU91575.1"/>
    </source>
</evidence>
<sequence>MSALPGKPGQRILRAEQAEQWIDGYAFLRAAQEEAERTRGELAEVRAQARGEGFDAGRDEGLRQASELLARTSLQVDAYLAGLETQMTDLALGIARQVIGELADDTRLAHCTRQALNAFRQEQRLTLQVEPTQVDAVRAHLLDLGERLQVEGDPGLAPGQARLSSPQASVELGLEAQLQGLRQALLPDRLEVGP</sequence>
<evidence type="ECO:0000256" key="5">
    <source>
        <dbReference type="ARBA" id="ARBA00024335"/>
    </source>
</evidence>
<evidence type="ECO:0000313" key="10">
    <source>
        <dbReference type="Proteomes" id="UP000293172"/>
    </source>
</evidence>
<dbReference type="RefSeq" id="WP_131173267.1">
    <property type="nucleotide sequence ID" value="NZ_QJUL01000018.1"/>
</dbReference>
<evidence type="ECO:0000256" key="3">
    <source>
        <dbReference type="ARBA" id="ARBA00022490"/>
    </source>
</evidence>
<reference evidence="9 10" key="1">
    <citation type="submission" date="2018-06" db="EMBL/GenBank/DDBJ databases">
        <title>Three novel Pseudomonas species isolated from symptomatic oak.</title>
        <authorList>
            <person name="Bueno-Gonzalez V."/>
            <person name="Brady C."/>
        </authorList>
    </citation>
    <scope>NUCLEOTIDE SEQUENCE [LARGE SCALE GENOMIC DNA]</scope>
    <source>
        <strain evidence="8 9">P26B</strain>
        <strain evidence="7 10">P6B</strain>
    </source>
</reference>
<comment type="caution">
    <text evidence="7">The sequence shown here is derived from an EMBL/GenBank/DDBJ whole genome shotgun (WGS) entry which is preliminary data.</text>
</comment>
<dbReference type="GO" id="GO:0030254">
    <property type="term" value="P:protein secretion by the type III secretion system"/>
    <property type="evidence" value="ECO:0007669"/>
    <property type="project" value="InterPro"/>
</dbReference>